<reference evidence="2" key="1">
    <citation type="submission" date="2018-05" db="EMBL/GenBank/DDBJ databases">
        <authorList>
            <person name="Du Z."/>
            <person name="Wang X."/>
        </authorList>
    </citation>
    <scope>NUCLEOTIDE SEQUENCE [LARGE SCALE GENOMIC DNA]</scope>
    <source>
        <strain evidence="2">CQN31</strain>
    </source>
</reference>
<dbReference type="AlphaFoldDB" id="A0A317F823"/>
<sequence>MPDEPAVRSELDWVLARFPEDEALVRRLFLTQPAFRSTCEDYRLAREGLSTFEELAVSGPRAEVGEYRTLVRELEAELLAMFRAARDGASPPDAPRPGTRNP</sequence>
<dbReference type="RefSeq" id="WP_109872849.1">
    <property type="nucleotide sequence ID" value="NZ_QGNA01000005.1"/>
</dbReference>
<evidence type="ECO:0000313" key="1">
    <source>
        <dbReference type="EMBL" id="PWS35204.1"/>
    </source>
</evidence>
<dbReference type="Proteomes" id="UP000245765">
    <property type="component" value="Unassembled WGS sequence"/>
</dbReference>
<name>A0A317F823_9PROT</name>
<evidence type="ECO:0000313" key="2">
    <source>
        <dbReference type="Proteomes" id="UP000245765"/>
    </source>
</evidence>
<gene>
    <name evidence="1" type="ORF">DFH01_23150</name>
</gene>
<protein>
    <submittedName>
        <fullName evidence="1">Uncharacterized protein</fullName>
    </submittedName>
</protein>
<accession>A0A317F823</accession>
<comment type="caution">
    <text evidence="1">The sequence shown here is derived from an EMBL/GenBank/DDBJ whole genome shotgun (WGS) entry which is preliminary data.</text>
</comment>
<proteinExistence type="predicted"/>
<dbReference type="EMBL" id="QGNA01000005">
    <property type="protein sequence ID" value="PWS35204.1"/>
    <property type="molecule type" value="Genomic_DNA"/>
</dbReference>
<organism evidence="1 2">
    <name type="scientific">Falsiroseomonas bella</name>
    <dbReference type="NCBI Taxonomy" id="2184016"/>
    <lineage>
        <taxon>Bacteria</taxon>
        <taxon>Pseudomonadati</taxon>
        <taxon>Pseudomonadota</taxon>
        <taxon>Alphaproteobacteria</taxon>
        <taxon>Acetobacterales</taxon>
        <taxon>Roseomonadaceae</taxon>
        <taxon>Falsiroseomonas</taxon>
    </lineage>
</organism>
<dbReference type="OrthoDB" id="8115858at2"/>
<keyword evidence="2" id="KW-1185">Reference proteome</keyword>